<dbReference type="Pfam" id="PF00903">
    <property type="entry name" value="Glyoxalase"/>
    <property type="match status" value="1"/>
</dbReference>
<dbReference type="EMBL" id="CP129675">
    <property type="protein sequence ID" value="XDS47556.1"/>
    <property type="molecule type" value="Genomic_DNA"/>
</dbReference>
<feature type="domain" description="VOC" evidence="2">
    <location>
        <begin position="11"/>
        <end position="131"/>
    </location>
</feature>
<dbReference type="EMBL" id="CP129682">
    <property type="protein sequence ID" value="XDS49755.1"/>
    <property type="molecule type" value="Genomic_DNA"/>
</dbReference>
<dbReference type="InterPro" id="IPR037523">
    <property type="entry name" value="VOC_core"/>
</dbReference>
<reference evidence="4" key="1">
    <citation type="submission" date="2023-07" db="EMBL/GenBank/DDBJ databases">
        <title>Bifidobacterium aquikefiriaerophilum sp. nov. and Bifidobacterium eccum sp. nov., isolated from water kefir.</title>
        <authorList>
            <person name="Breselge S."/>
            <person name="Bellassi P."/>
            <person name="Barcenilla C."/>
            <person name="Alvarez-Ordonez A."/>
            <person name="Morelli L."/>
            <person name="Cotter P.D."/>
        </authorList>
    </citation>
    <scope>NUCLEOTIDE SEQUENCE</scope>
    <source>
        <strain evidence="5">WK012_4_13</strain>
        <strain evidence="4">WK013_4_14</strain>
        <strain evidence="3">WK048_4_13</strain>
    </source>
</reference>
<dbReference type="InterPro" id="IPR051785">
    <property type="entry name" value="MMCE/EMCE_epimerase"/>
</dbReference>
<protein>
    <submittedName>
        <fullName evidence="4">VOC family protein</fullName>
    </submittedName>
</protein>
<gene>
    <name evidence="5" type="ORF">QN062_04640</name>
    <name evidence="4" type="ORF">QN216_08655</name>
    <name evidence="3" type="ORF">QN217_01810</name>
</gene>
<dbReference type="InterPro" id="IPR004360">
    <property type="entry name" value="Glyas_Fos-R_dOase_dom"/>
</dbReference>
<dbReference type="Gene3D" id="3.10.180.10">
    <property type="entry name" value="2,3-Dihydroxybiphenyl 1,2-Dioxygenase, domain 1"/>
    <property type="match status" value="1"/>
</dbReference>
<dbReference type="PROSITE" id="PS51819">
    <property type="entry name" value="VOC"/>
    <property type="match status" value="1"/>
</dbReference>
<name>A0AB39UM98_9BIFI</name>
<dbReference type="GO" id="GO:0046872">
    <property type="term" value="F:metal ion binding"/>
    <property type="evidence" value="ECO:0007669"/>
    <property type="project" value="UniProtKB-KW"/>
</dbReference>
<keyword evidence="1" id="KW-0479">Metal-binding</keyword>
<dbReference type="KEGG" id="bfk:QN062_04640"/>
<dbReference type="AlphaFoldDB" id="A0AB39UM98"/>
<dbReference type="InterPro" id="IPR029068">
    <property type="entry name" value="Glyas_Bleomycin-R_OHBP_Dase"/>
</dbReference>
<dbReference type="PANTHER" id="PTHR43048:SF3">
    <property type="entry name" value="METHYLMALONYL-COA EPIMERASE, MITOCHONDRIAL"/>
    <property type="match status" value="1"/>
</dbReference>
<evidence type="ECO:0000313" key="4">
    <source>
        <dbReference type="EMBL" id="XDS49755.1"/>
    </source>
</evidence>
<dbReference type="GO" id="GO:0004493">
    <property type="term" value="F:methylmalonyl-CoA epimerase activity"/>
    <property type="evidence" value="ECO:0007669"/>
    <property type="project" value="TreeGrafter"/>
</dbReference>
<organism evidence="4">
    <name type="scientific">Bifidobacterium fermentum</name>
    <dbReference type="NCBI Taxonomy" id="3059035"/>
    <lineage>
        <taxon>Bacteria</taxon>
        <taxon>Bacillati</taxon>
        <taxon>Actinomycetota</taxon>
        <taxon>Actinomycetes</taxon>
        <taxon>Bifidobacteriales</taxon>
        <taxon>Bifidobacteriaceae</taxon>
        <taxon>Bifidobacterium</taxon>
    </lineage>
</organism>
<evidence type="ECO:0000259" key="2">
    <source>
        <dbReference type="PROSITE" id="PS51819"/>
    </source>
</evidence>
<proteinExistence type="predicted"/>
<dbReference type="PANTHER" id="PTHR43048">
    <property type="entry name" value="METHYLMALONYL-COA EPIMERASE"/>
    <property type="match status" value="1"/>
</dbReference>
<dbReference type="CDD" id="cd06587">
    <property type="entry name" value="VOC"/>
    <property type="match status" value="1"/>
</dbReference>
<sequence>MMTVMTTFTTDVQHVGLPTSDLDGTIEFYKNVMGFEVAGVFRNGDSRCAFLRYGHITLESWEVEESQMADGAWNHLALDCKDIDAAFENAKALGLDLIDKEVQSIPSFWDNGIRYFNIHGPNKEIIEFCQIV</sequence>
<evidence type="ECO:0000256" key="1">
    <source>
        <dbReference type="ARBA" id="ARBA00022723"/>
    </source>
</evidence>
<evidence type="ECO:0000313" key="3">
    <source>
        <dbReference type="EMBL" id="XDS47556.1"/>
    </source>
</evidence>
<dbReference type="GO" id="GO:0046491">
    <property type="term" value="P:L-methylmalonyl-CoA metabolic process"/>
    <property type="evidence" value="ECO:0007669"/>
    <property type="project" value="TreeGrafter"/>
</dbReference>
<evidence type="ECO:0000313" key="5">
    <source>
        <dbReference type="EMBL" id="XDS51586.1"/>
    </source>
</evidence>
<accession>A0AB39UM98</accession>
<dbReference type="EMBL" id="CP129683">
    <property type="protein sequence ID" value="XDS51586.1"/>
    <property type="molecule type" value="Genomic_DNA"/>
</dbReference>
<dbReference type="SUPFAM" id="SSF54593">
    <property type="entry name" value="Glyoxalase/Bleomycin resistance protein/Dihydroxybiphenyl dioxygenase"/>
    <property type="match status" value="1"/>
</dbReference>